<keyword evidence="2" id="KW-0812">Transmembrane</keyword>
<dbReference type="AlphaFoldDB" id="A0A218W304"/>
<evidence type="ECO:0000313" key="3">
    <source>
        <dbReference type="EMBL" id="OWM66933.1"/>
    </source>
</evidence>
<reference evidence="4" key="1">
    <citation type="journal article" date="2017" name="Plant J.">
        <title>The pomegranate (Punica granatum L.) genome and the genomics of punicalagin biosynthesis.</title>
        <authorList>
            <person name="Qin G."/>
            <person name="Xu C."/>
            <person name="Ming R."/>
            <person name="Tang H."/>
            <person name="Guyot R."/>
            <person name="Kramer E.M."/>
            <person name="Hu Y."/>
            <person name="Yi X."/>
            <person name="Qi Y."/>
            <person name="Xu X."/>
            <person name="Gao Z."/>
            <person name="Pan H."/>
            <person name="Jian J."/>
            <person name="Tian Y."/>
            <person name="Yue Z."/>
            <person name="Xu Y."/>
        </authorList>
    </citation>
    <scope>NUCLEOTIDE SEQUENCE [LARGE SCALE GENOMIC DNA]</scope>
    <source>
        <strain evidence="4">cv. Dabenzi</strain>
    </source>
</reference>
<feature type="compositionally biased region" description="Basic residues" evidence="1">
    <location>
        <begin position="28"/>
        <end position="39"/>
    </location>
</feature>
<accession>A0A218W304</accession>
<comment type="caution">
    <text evidence="3">The sequence shown here is derived from an EMBL/GenBank/DDBJ whole genome shotgun (WGS) entry which is preliminary data.</text>
</comment>
<organism evidence="3 4">
    <name type="scientific">Punica granatum</name>
    <name type="common">Pomegranate</name>
    <dbReference type="NCBI Taxonomy" id="22663"/>
    <lineage>
        <taxon>Eukaryota</taxon>
        <taxon>Viridiplantae</taxon>
        <taxon>Streptophyta</taxon>
        <taxon>Embryophyta</taxon>
        <taxon>Tracheophyta</taxon>
        <taxon>Spermatophyta</taxon>
        <taxon>Magnoliopsida</taxon>
        <taxon>eudicotyledons</taxon>
        <taxon>Gunneridae</taxon>
        <taxon>Pentapetalae</taxon>
        <taxon>rosids</taxon>
        <taxon>malvids</taxon>
        <taxon>Myrtales</taxon>
        <taxon>Lythraceae</taxon>
        <taxon>Punica</taxon>
    </lineage>
</organism>
<name>A0A218W304_PUNGR</name>
<evidence type="ECO:0000313" key="4">
    <source>
        <dbReference type="Proteomes" id="UP000197138"/>
    </source>
</evidence>
<dbReference type="EMBL" id="MTKT01005472">
    <property type="protein sequence ID" value="OWM66933.1"/>
    <property type="molecule type" value="Genomic_DNA"/>
</dbReference>
<protein>
    <submittedName>
        <fullName evidence="3">Uncharacterized protein</fullName>
    </submittedName>
</protein>
<feature type="region of interest" description="Disordered" evidence="1">
    <location>
        <begin position="1"/>
        <end position="78"/>
    </location>
</feature>
<keyword evidence="2" id="KW-0472">Membrane</keyword>
<feature type="transmembrane region" description="Helical" evidence="2">
    <location>
        <begin position="94"/>
        <end position="119"/>
    </location>
</feature>
<evidence type="ECO:0000256" key="2">
    <source>
        <dbReference type="SAM" id="Phobius"/>
    </source>
</evidence>
<keyword evidence="2" id="KW-1133">Transmembrane helix</keyword>
<proteinExistence type="predicted"/>
<feature type="compositionally biased region" description="Low complexity" evidence="1">
    <location>
        <begin position="61"/>
        <end position="73"/>
    </location>
</feature>
<evidence type="ECO:0000256" key="1">
    <source>
        <dbReference type="SAM" id="MobiDB-lite"/>
    </source>
</evidence>
<gene>
    <name evidence="3" type="ORF">CDL15_Pgr008102</name>
</gene>
<dbReference type="Proteomes" id="UP000197138">
    <property type="component" value="Unassembled WGS sequence"/>
</dbReference>
<sequence>MKLGKMESTETTGDGGAPPATQTYLRRIPARTKNKRKKQQQQQRAPLNPYETAGRRRPTLSAGSAPTASASTAPPSPPIDIDRLLSLSLHHYSLLPFFLIFFLNFWSISLNCDVSLFLFSF</sequence>